<comment type="caution">
    <text evidence="1">The sequence shown here is derived from an EMBL/GenBank/DDBJ whole genome shotgun (WGS) entry which is preliminary data.</text>
</comment>
<dbReference type="InterPro" id="IPR039537">
    <property type="entry name" value="Retrotran_Ty1/copia-like"/>
</dbReference>
<evidence type="ECO:0000313" key="1">
    <source>
        <dbReference type="EMBL" id="KAJ9560324.1"/>
    </source>
</evidence>
<protein>
    <recommendedName>
        <fullName evidence="3">Integrase catalytic domain-containing protein</fullName>
    </recommendedName>
</protein>
<evidence type="ECO:0000313" key="2">
    <source>
        <dbReference type="Proteomes" id="UP001172457"/>
    </source>
</evidence>
<organism evidence="1 2">
    <name type="scientific">Centaurea solstitialis</name>
    <name type="common">yellow star-thistle</name>
    <dbReference type="NCBI Taxonomy" id="347529"/>
    <lineage>
        <taxon>Eukaryota</taxon>
        <taxon>Viridiplantae</taxon>
        <taxon>Streptophyta</taxon>
        <taxon>Embryophyta</taxon>
        <taxon>Tracheophyta</taxon>
        <taxon>Spermatophyta</taxon>
        <taxon>Magnoliopsida</taxon>
        <taxon>eudicotyledons</taxon>
        <taxon>Gunneridae</taxon>
        <taxon>Pentapetalae</taxon>
        <taxon>asterids</taxon>
        <taxon>campanulids</taxon>
        <taxon>Asterales</taxon>
        <taxon>Asteraceae</taxon>
        <taxon>Carduoideae</taxon>
        <taxon>Cardueae</taxon>
        <taxon>Centaureinae</taxon>
        <taxon>Centaurea</taxon>
    </lineage>
</organism>
<name>A0AA38TG47_9ASTR</name>
<gene>
    <name evidence="1" type="ORF">OSB04_005484</name>
</gene>
<dbReference type="Proteomes" id="UP001172457">
    <property type="component" value="Chromosome 2"/>
</dbReference>
<dbReference type="SUPFAM" id="SSF53098">
    <property type="entry name" value="Ribonuclease H-like"/>
    <property type="match status" value="1"/>
</dbReference>
<reference evidence="1" key="1">
    <citation type="submission" date="2023-03" db="EMBL/GenBank/DDBJ databases">
        <title>Chromosome-scale reference genome and RAD-based genetic map of yellow starthistle (Centaurea solstitialis) reveal putative structural variation and QTLs associated with invader traits.</title>
        <authorList>
            <person name="Reatini B."/>
            <person name="Cang F.A."/>
            <person name="Jiang Q."/>
            <person name="Mckibben M.T.W."/>
            <person name="Barker M.S."/>
            <person name="Rieseberg L.H."/>
            <person name="Dlugosch K.M."/>
        </authorList>
    </citation>
    <scope>NUCLEOTIDE SEQUENCE</scope>
    <source>
        <strain evidence="1">CAN-66</strain>
        <tissue evidence="1">Leaf</tissue>
    </source>
</reference>
<accession>A0AA38TG47</accession>
<evidence type="ECO:0008006" key="3">
    <source>
        <dbReference type="Google" id="ProtNLM"/>
    </source>
</evidence>
<dbReference type="GO" id="GO:0003676">
    <property type="term" value="F:nucleic acid binding"/>
    <property type="evidence" value="ECO:0007669"/>
    <property type="project" value="InterPro"/>
</dbReference>
<sequence length="70" mass="8172">MCSRVGHPQQNLAVERKHQHLLNVARALMFQSKIPIDFWSERILTAHLINRVPAAPLHDESPFRTVYERT</sequence>
<dbReference type="AlphaFoldDB" id="A0AA38TG47"/>
<dbReference type="EMBL" id="JARYMX010000002">
    <property type="protein sequence ID" value="KAJ9560324.1"/>
    <property type="molecule type" value="Genomic_DNA"/>
</dbReference>
<dbReference type="Gene3D" id="3.30.420.10">
    <property type="entry name" value="Ribonuclease H-like superfamily/Ribonuclease H"/>
    <property type="match status" value="1"/>
</dbReference>
<dbReference type="PANTHER" id="PTHR42648:SF31">
    <property type="entry name" value="RNA-DIRECTED DNA POLYMERASE"/>
    <property type="match status" value="1"/>
</dbReference>
<keyword evidence="2" id="KW-1185">Reference proteome</keyword>
<dbReference type="InterPro" id="IPR012337">
    <property type="entry name" value="RNaseH-like_sf"/>
</dbReference>
<dbReference type="PANTHER" id="PTHR42648">
    <property type="entry name" value="TRANSPOSASE, PUTATIVE-RELATED"/>
    <property type="match status" value="1"/>
</dbReference>
<dbReference type="InterPro" id="IPR036397">
    <property type="entry name" value="RNaseH_sf"/>
</dbReference>
<proteinExistence type="predicted"/>